<evidence type="ECO:0000313" key="2">
    <source>
        <dbReference type="Proteomes" id="UP000255050"/>
    </source>
</evidence>
<dbReference type="Proteomes" id="UP000255050">
    <property type="component" value="Unassembled WGS sequence"/>
</dbReference>
<gene>
    <name evidence="1" type="ORF">NCTC11694_03352</name>
</gene>
<accession>A0A7H4M166</accession>
<dbReference type="EMBL" id="UGJR01000002">
    <property type="protein sequence ID" value="STR42142.1"/>
    <property type="molecule type" value="Genomic_DNA"/>
</dbReference>
<sequence length="69" mass="8083">MSAGKIVITDRISMIDLQNLSIKTINFLYLIVYSYHCNDIDRFVDQFMRGMWCIKIDEASSGYFYSLKS</sequence>
<name>A0A7H4M166_9ENTR</name>
<proteinExistence type="predicted"/>
<organism evidence="1 2">
    <name type="scientific">Klebsiella michiganensis</name>
    <dbReference type="NCBI Taxonomy" id="1134687"/>
    <lineage>
        <taxon>Bacteria</taxon>
        <taxon>Pseudomonadati</taxon>
        <taxon>Pseudomonadota</taxon>
        <taxon>Gammaproteobacteria</taxon>
        <taxon>Enterobacterales</taxon>
        <taxon>Enterobacteriaceae</taxon>
        <taxon>Klebsiella/Raoultella group</taxon>
        <taxon>Klebsiella</taxon>
    </lineage>
</organism>
<protein>
    <submittedName>
        <fullName evidence="1">Uncharacterized protein</fullName>
    </submittedName>
</protein>
<reference evidence="1 2" key="1">
    <citation type="submission" date="2018-06" db="EMBL/GenBank/DDBJ databases">
        <authorList>
            <consortium name="Pathogen Informatics"/>
            <person name="Doyle S."/>
        </authorList>
    </citation>
    <scope>NUCLEOTIDE SEQUENCE [LARGE SCALE GENOMIC DNA]</scope>
    <source>
        <strain evidence="1 2">NCTC11694</strain>
    </source>
</reference>
<dbReference type="AlphaFoldDB" id="A0A7H4M166"/>
<evidence type="ECO:0000313" key="1">
    <source>
        <dbReference type="EMBL" id="STR42142.1"/>
    </source>
</evidence>
<comment type="caution">
    <text evidence="1">The sequence shown here is derived from an EMBL/GenBank/DDBJ whole genome shotgun (WGS) entry which is preliminary data.</text>
</comment>